<keyword evidence="2" id="KW-1185">Reference proteome</keyword>
<proteinExistence type="predicted"/>
<accession>A0A6H5IPA4</accession>
<evidence type="ECO:0000313" key="1">
    <source>
        <dbReference type="EMBL" id="CAB0036452.1"/>
    </source>
</evidence>
<protein>
    <submittedName>
        <fullName evidence="1">Uncharacterized protein</fullName>
    </submittedName>
</protein>
<gene>
    <name evidence="1" type="ORF">TBRA_LOCUS8319</name>
</gene>
<organism evidence="1 2">
    <name type="scientific">Trichogramma brassicae</name>
    <dbReference type="NCBI Taxonomy" id="86971"/>
    <lineage>
        <taxon>Eukaryota</taxon>
        <taxon>Metazoa</taxon>
        <taxon>Ecdysozoa</taxon>
        <taxon>Arthropoda</taxon>
        <taxon>Hexapoda</taxon>
        <taxon>Insecta</taxon>
        <taxon>Pterygota</taxon>
        <taxon>Neoptera</taxon>
        <taxon>Endopterygota</taxon>
        <taxon>Hymenoptera</taxon>
        <taxon>Apocrita</taxon>
        <taxon>Proctotrupomorpha</taxon>
        <taxon>Chalcidoidea</taxon>
        <taxon>Trichogrammatidae</taxon>
        <taxon>Trichogramma</taxon>
    </lineage>
</organism>
<evidence type="ECO:0000313" key="2">
    <source>
        <dbReference type="Proteomes" id="UP000479190"/>
    </source>
</evidence>
<name>A0A6H5IPA4_9HYME</name>
<dbReference type="Proteomes" id="UP000479190">
    <property type="component" value="Unassembled WGS sequence"/>
</dbReference>
<sequence length="60" mass="7131">MENDLQAMFRVGQVRRGASQLHRYRYLPQWIDQALFRGRDQVSRGTFDQKTRIRDSSCNA</sequence>
<dbReference type="AlphaFoldDB" id="A0A6H5IPA4"/>
<dbReference type="EMBL" id="CADCXV010000816">
    <property type="protein sequence ID" value="CAB0036452.1"/>
    <property type="molecule type" value="Genomic_DNA"/>
</dbReference>
<reference evidence="1 2" key="1">
    <citation type="submission" date="2020-02" db="EMBL/GenBank/DDBJ databases">
        <authorList>
            <person name="Ferguson B K."/>
        </authorList>
    </citation>
    <scope>NUCLEOTIDE SEQUENCE [LARGE SCALE GENOMIC DNA]</scope>
</reference>